<evidence type="ECO:0000313" key="1">
    <source>
        <dbReference type="EMBL" id="KAF5314854.1"/>
    </source>
</evidence>
<dbReference type="Proteomes" id="UP000567179">
    <property type="component" value="Unassembled WGS sequence"/>
</dbReference>
<organism evidence="1 2">
    <name type="scientific">Psilocybe cf. subviscida</name>
    <dbReference type="NCBI Taxonomy" id="2480587"/>
    <lineage>
        <taxon>Eukaryota</taxon>
        <taxon>Fungi</taxon>
        <taxon>Dikarya</taxon>
        <taxon>Basidiomycota</taxon>
        <taxon>Agaricomycotina</taxon>
        <taxon>Agaricomycetes</taxon>
        <taxon>Agaricomycetidae</taxon>
        <taxon>Agaricales</taxon>
        <taxon>Agaricineae</taxon>
        <taxon>Strophariaceae</taxon>
        <taxon>Psilocybe</taxon>
    </lineage>
</organism>
<sequence length="114" mass="12750">MIPRKVRADDSNGESKDTWRCPEEVARREGLVEVKIAMDGATTCAGEYWFVHKARIVFLFYGYGEQGGTSEFHSEWMIAHEPEPQRLRDADSPVHASVSIGINTTTSTATYIGK</sequence>
<accession>A0A8H5B194</accession>
<name>A0A8H5B194_9AGAR</name>
<evidence type="ECO:0000313" key="2">
    <source>
        <dbReference type="Proteomes" id="UP000567179"/>
    </source>
</evidence>
<protein>
    <submittedName>
        <fullName evidence="1">Uncharacterized protein</fullName>
    </submittedName>
</protein>
<comment type="caution">
    <text evidence="1">The sequence shown here is derived from an EMBL/GenBank/DDBJ whole genome shotgun (WGS) entry which is preliminary data.</text>
</comment>
<dbReference type="EMBL" id="JAACJJ010000043">
    <property type="protein sequence ID" value="KAF5314854.1"/>
    <property type="molecule type" value="Genomic_DNA"/>
</dbReference>
<proteinExistence type="predicted"/>
<gene>
    <name evidence="1" type="ORF">D9619_007087</name>
</gene>
<reference evidence="1 2" key="1">
    <citation type="journal article" date="2020" name="ISME J.">
        <title>Uncovering the hidden diversity of litter-decomposition mechanisms in mushroom-forming fungi.</title>
        <authorList>
            <person name="Floudas D."/>
            <person name="Bentzer J."/>
            <person name="Ahren D."/>
            <person name="Johansson T."/>
            <person name="Persson P."/>
            <person name="Tunlid A."/>
        </authorList>
    </citation>
    <scope>NUCLEOTIDE SEQUENCE [LARGE SCALE GENOMIC DNA]</scope>
    <source>
        <strain evidence="1 2">CBS 101986</strain>
    </source>
</reference>
<keyword evidence="2" id="KW-1185">Reference proteome</keyword>
<dbReference type="AlphaFoldDB" id="A0A8H5B194"/>